<dbReference type="AlphaFoldDB" id="A0A2Z5MT47"/>
<comment type="subcellular location">
    <subcellularLocation>
        <location evidence="1">Cell membrane</location>
        <topology evidence="1">Multi-pass membrane protein</topology>
    </subcellularLocation>
</comment>
<evidence type="ECO:0000313" key="8">
    <source>
        <dbReference type="Proteomes" id="UP000253104"/>
    </source>
</evidence>
<feature type="transmembrane region" description="Helical" evidence="6">
    <location>
        <begin position="38"/>
        <end position="56"/>
    </location>
</feature>
<organism evidence="7 8">
    <name type="scientific">Burkholderia pyrrocinia</name>
    <name type="common">Pseudomonas pyrrocinia</name>
    <dbReference type="NCBI Taxonomy" id="60550"/>
    <lineage>
        <taxon>Bacteria</taxon>
        <taxon>Pseudomonadati</taxon>
        <taxon>Pseudomonadota</taxon>
        <taxon>Betaproteobacteria</taxon>
        <taxon>Burkholderiales</taxon>
        <taxon>Burkholderiaceae</taxon>
        <taxon>Burkholderia</taxon>
        <taxon>Burkholderia cepacia complex</taxon>
    </lineage>
</organism>
<keyword evidence="2" id="KW-1003">Cell membrane</keyword>
<dbReference type="RefSeq" id="WP_114176832.1">
    <property type="nucleotide sequence ID" value="NZ_CP024902.1"/>
</dbReference>
<feature type="transmembrane region" description="Helical" evidence="6">
    <location>
        <begin position="235"/>
        <end position="254"/>
    </location>
</feature>
<dbReference type="Proteomes" id="UP000253104">
    <property type="component" value="Chromosome mHSR5_A"/>
</dbReference>
<dbReference type="PANTHER" id="PTHR32196">
    <property type="entry name" value="ABC TRANSPORTER PERMEASE PROTEIN YPHD-RELATED-RELATED"/>
    <property type="match status" value="1"/>
</dbReference>
<evidence type="ECO:0000256" key="3">
    <source>
        <dbReference type="ARBA" id="ARBA00022692"/>
    </source>
</evidence>
<keyword evidence="5 6" id="KW-0472">Membrane</keyword>
<gene>
    <name evidence="7" type="ORF">CUJ89_07870</name>
</gene>
<evidence type="ECO:0000256" key="6">
    <source>
        <dbReference type="SAM" id="Phobius"/>
    </source>
</evidence>
<sequence length="328" mass="33603">MNQSQRLLNFVIRSVLLIGMPVYFGLTVDHFFSAANLYAIFQAFAFLGIVALGLSVTMVAGEFDLSVAALATVAGLITVKFGGDSAVLGLVYAVCFGIVVGIANAALLPWLGVSSLVTTVGSMMFLTGVGYWLAGGRVLSWANLDASDFLDQNIFGIFSPRSLITIFCYVVVSLLLRYTTLGRDIYAAGGHRKAAVQSGARVGAALTVGFAISGSLSALGGGLLSLSLATASATMGSNVLLQAASAAIVGGVALEGGIGTPLGVAVGVLILTVLNNGLGLLNATSTEILLVNGLLLLMVVLLDGRLGGVLANPLARMVQTRFVRGTRA</sequence>
<dbReference type="Pfam" id="PF02653">
    <property type="entry name" value="BPD_transp_2"/>
    <property type="match status" value="1"/>
</dbReference>
<evidence type="ECO:0000256" key="5">
    <source>
        <dbReference type="ARBA" id="ARBA00023136"/>
    </source>
</evidence>
<name>A0A2Z5MT47_BURPY</name>
<proteinExistence type="predicted"/>
<dbReference type="InterPro" id="IPR001851">
    <property type="entry name" value="ABC_transp_permease"/>
</dbReference>
<dbReference type="CDD" id="cd06579">
    <property type="entry name" value="TM_PBP1_transp_AraH_like"/>
    <property type="match status" value="1"/>
</dbReference>
<dbReference type="GO" id="GO:0022857">
    <property type="term" value="F:transmembrane transporter activity"/>
    <property type="evidence" value="ECO:0007669"/>
    <property type="project" value="InterPro"/>
</dbReference>
<dbReference type="OrthoDB" id="5193167at2"/>
<dbReference type="EMBL" id="CP024902">
    <property type="protein sequence ID" value="AXF20409.1"/>
    <property type="molecule type" value="Genomic_DNA"/>
</dbReference>
<evidence type="ECO:0000313" key="7">
    <source>
        <dbReference type="EMBL" id="AXF20409.1"/>
    </source>
</evidence>
<feature type="transmembrane region" description="Helical" evidence="6">
    <location>
        <begin position="154"/>
        <end position="176"/>
    </location>
</feature>
<feature type="transmembrane region" description="Helical" evidence="6">
    <location>
        <begin position="115"/>
        <end position="134"/>
    </location>
</feature>
<accession>A0A2Z5MT47</accession>
<protein>
    <submittedName>
        <fullName evidence="7">ABC transporter permease</fullName>
    </submittedName>
</protein>
<feature type="transmembrane region" description="Helical" evidence="6">
    <location>
        <begin position="87"/>
        <end position="108"/>
    </location>
</feature>
<feature type="transmembrane region" description="Helical" evidence="6">
    <location>
        <begin position="289"/>
        <end position="311"/>
    </location>
</feature>
<feature type="transmembrane region" description="Helical" evidence="6">
    <location>
        <begin position="202"/>
        <end position="229"/>
    </location>
</feature>
<dbReference type="GO" id="GO:0005886">
    <property type="term" value="C:plasma membrane"/>
    <property type="evidence" value="ECO:0007669"/>
    <property type="project" value="UniProtKB-SubCell"/>
</dbReference>
<keyword evidence="3 6" id="KW-0812">Transmembrane</keyword>
<feature type="transmembrane region" description="Helical" evidence="6">
    <location>
        <begin position="7"/>
        <end position="26"/>
    </location>
</feature>
<evidence type="ECO:0000256" key="1">
    <source>
        <dbReference type="ARBA" id="ARBA00004651"/>
    </source>
</evidence>
<evidence type="ECO:0000256" key="2">
    <source>
        <dbReference type="ARBA" id="ARBA00022475"/>
    </source>
</evidence>
<keyword evidence="4 6" id="KW-1133">Transmembrane helix</keyword>
<evidence type="ECO:0000256" key="4">
    <source>
        <dbReference type="ARBA" id="ARBA00022989"/>
    </source>
</evidence>
<reference evidence="7 8" key="1">
    <citation type="journal article" date="2018" name="ISME J.">
        <title>Involvement of Burkholderiaceae and sulfurous volatiles in disease-suppressive soils.</title>
        <authorList>
            <person name="Carrion V.J."/>
            <person name="Cordovez V."/>
            <person name="Tyc O."/>
            <person name="Etalo D.W."/>
            <person name="de Bruijn I."/>
            <person name="de Jager V.C."/>
            <person name="Medema M.H."/>
            <person name="Eberl L."/>
            <person name="Raaijmakers J.M."/>
        </authorList>
    </citation>
    <scope>NUCLEOTIDE SEQUENCE [LARGE SCALE GENOMIC DNA]</scope>
    <source>
        <strain evidence="8">mHSR5</strain>
    </source>
</reference>
<feature type="transmembrane region" description="Helical" evidence="6">
    <location>
        <begin position="63"/>
        <end position="81"/>
    </location>
</feature>